<dbReference type="Proteomes" id="UP001152320">
    <property type="component" value="Unassembled WGS sequence"/>
</dbReference>
<dbReference type="SUPFAM" id="SSF56219">
    <property type="entry name" value="DNase I-like"/>
    <property type="match status" value="1"/>
</dbReference>
<evidence type="ECO:0000313" key="2">
    <source>
        <dbReference type="Proteomes" id="UP001152320"/>
    </source>
</evidence>
<organism evidence="1 2">
    <name type="scientific">Holothuria leucospilota</name>
    <name type="common">Black long sea cucumber</name>
    <name type="synonym">Mertensiothuria leucospilota</name>
    <dbReference type="NCBI Taxonomy" id="206669"/>
    <lineage>
        <taxon>Eukaryota</taxon>
        <taxon>Metazoa</taxon>
        <taxon>Echinodermata</taxon>
        <taxon>Eleutherozoa</taxon>
        <taxon>Echinozoa</taxon>
        <taxon>Holothuroidea</taxon>
        <taxon>Aspidochirotacea</taxon>
        <taxon>Aspidochirotida</taxon>
        <taxon>Holothuriidae</taxon>
        <taxon>Holothuria</taxon>
    </lineage>
</organism>
<dbReference type="InterPro" id="IPR036691">
    <property type="entry name" value="Endo/exonu/phosph_ase_sf"/>
</dbReference>
<proteinExistence type="predicted"/>
<dbReference type="AlphaFoldDB" id="A0A9Q1BBC2"/>
<keyword evidence="2" id="KW-1185">Reference proteome</keyword>
<dbReference type="OrthoDB" id="5987571at2759"/>
<evidence type="ECO:0000313" key="1">
    <source>
        <dbReference type="EMBL" id="KAJ8019158.1"/>
    </source>
</evidence>
<dbReference type="PANTHER" id="PTHR47510">
    <property type="entry name" value="REVERSE TRANSCRIPTASE DOMAIN-CONTAINING PROTEIN"/>
    <property type="match status" value="1"/>
</dbReference>
<reference evidence="1" key="1">
    <citation type="submission" date="2021-10" db="EMBL/GenBank/DDBJ databases">
        <title>Tropical sea cucumber genome reveals ecological adaptation and Cuvierian tubules defense mechanism.</title>
        <authorList>
            <person name="Chen T."/>
        </authorList>
    </citation>
    <scope>NUCLEOTIDE SEQUENCE</scope>
    <source>
        <strain evidence="1">Nanhai2018</strain>
        <tissue evidence="1">Muscle</tissue>
    </source>
</reference>
<dbReference type="Gene3D" id="3.60.10.10">
    <property type="entry name" value="Endonuclease/exonuclease/phosphatase"/>
    <property type="match status" value="1"/>
</dbReference>
<accession>A0A9Q1BBC2</accession>
<evidence type="ECO:0008006" key="3">
    <source>
        <dbReference type="Google" id="ProtNLM"/>
    </source>
</evidence>
<name>A0A9Q1BBC2_HOLLE</name>
<comment type="caution">
    <text evidence="1">The sequence shown here is derived from an EMBL/GenBank/DDBJ whole genome shotgun (WGS) entry which is preliminary data.</text>
</comment>
<gene>
    <name evidence="1" type="ORF">HOLleu_42448</name>
</gene>
<protein>
    <recommendedName>
        <fullName evidence="3">Endonuclease/exonuclease/phosphatase domain-containing protein</fullName>
    </recommendedName>
</protein>
<dbReference type="EMBL" id="JAIZAY010000074">
    <property type="protein sequence ID" value="KAJ8019158.1"/>
    <property type="molecule type" value="Genomic_DNA"/>
</dbReference>
<dbReference type="PANTHER" id="PTHR47510:SF3">
    <property type="entry name" value="ENDO_EXONUCLEASE_PHOSPHATASE DOMAIN-CONTAINING PROTEIN"/>
    <property type="match status" value="1"/>
</dbReference>
<sequence length="605" mass="69633">MNKLKEHSIVQRSRGTRAGLQIRVNNTKPAFFSFPHGLSSNINSLQGKFIHLEQTIANMQNLSFISLQETKIQRNEIEWQNETPQHIVPDEAIQLEDYYLFRHDRQFSANGGGLITYVAKDWSPVSPKVCATLSLPDIELLAVKVRPRFLPSVFTNVTIVNLYTRPSSNFTLADRELRKVLLEIQKNNPRSHIVIVGDINRDTIPFLETMGYRNYVDFDTYPQANSKLDAVLAKGEYYKVKPAPPISRSDHTTIHILPIFTEKHRESQPRKKKLKPDLSKDNVDILRDALDTTDWNVFRESSNNINELTEAVSCYINFVSDLCVPKKATPLATLSKRIPADADIKRLEKEKRHAIEAKDRELRNRIQRDINRRVHQKRTSVFQEVTADSKSLWDLLRTVRSPDNDEKQPVSREMANELNVYFGRFNDSICLDAPLLLPERKNNENFKFEEKNVTKCLKSVKNGVAGGSDNAAWWVYKFCADELSGIFTTIFNECIAKCEIPAMWKNAITAPIPKVSIPRSVNDFRPIDLASRYARLKQQLTDFTEGQRLKWTRLKYYLTYSAVNSGVCLARFGLRDWSPAEKRQEEKESFLPRIYVVTSFGMNTV</sequence>